<evidence type="ECO:0000259" key="10">
    <source>
        <dbReference type="PROSITE" id="PS50109"/>
    </source>
</evidence>
<evidence type="ECO:0000256" key="5">
    <source>
        <dbReference type="ARBA" id="ARBA00022679"/>
    </source>
</evidence>
<reference evidence="11 12" key="2">
    <citation type="journal article" date="2016" name="Int. J. Syst. Evol. Microbiol.">
        <title>Paenibacillus bovis sp. nov., isolated from raw yak (Bos grunniens) milk.</title>
        <authorList>
            <person name="Gao C."/>
            <person name="Han J."/>
            <person name="Liu Z."/>
            <person name="Xu X."/>
            <person name="Hang F."/>
            <person name="Wu Z."/>
        </authorList>
    </citation>
    <scope>NUCLEOTIDE SEQUENCE [LARGE SCALE GENOMIC DNA]</scope>
    <source>
        <strain evidence="11 12">BD3526</strain>
    </source>
</reference>
<dbReference type="PANTHER" id="PTHR45453:SF1">
    <property type="entry name" value="PHOSPHATE REGULON SENSOR PROTEIN PHOR"/>
    <property type="match status" value="1"/>
</dbReference>
<dbReference type="SUPFAM" id="SSF55874">
    <property type="entry name" value="ATPase domain of HSP90 chaperone/DNA topoisomerase II/histidine kinase"/>
    <property type="match status" value="1"/>
</dbReference>
<dbReference type="InterPro" id="IPR036890">
    <property type="entry name" value="HATPase_C_sf"/>
</dbReference>
<dbReference type="PANTHER" id="PTHR45453">
    <property type="entry name" value="PHOSPHATE REGULON SENSOR PROTEIN PHOR"/>
    <property type="match status" value="1"/>
</dbReference>
<dbReference type="Proteomes" id="UP000078148">
    <property type="component" value="Chromosome"/>
</dbReference>
<dbReference type="CDD" id="cd00082">
    <property type="entry name" value="HisKA"/>
    <property type="match status" value="1"/>
</dbReference>
<proteinExistence type="predicted"/>
<comment type="subcellular location">
    <subcellularLocation>
        <location evidence="2">Membrane</location>
    </subcellularLocation>
</comment>
<dbReference type="InterPro" id="IPR003661">
    <property type="entry name" value="HisK_dim/P_dom"/>
</dbReference>
<dbReference type="Pfam" id="PF00512">
    <property type="entry name" value="HisKA"/>
    <property type="match status" value="1"/>
</dbReference>
<evidence type="ECO:0000256" key="3">
    <source>
        <dbReference type="ARBA" id="ARBA00012438"/>
    </source>
</evidence>
<keyword evidence="9" id="KW-0902">Two-component regulatory system</keyword>
<dbReference type="GO" id="GO:0005524">
    <property type="term" value="F:ATP binding"/>
    <property type="evidence" value="ECO:0007669"/>
    <property type="project" value="UniProtKB-KW"/>
</dbReference>
<dbReference type="Gene3D" id="3.30.565.10">
    <property type="entry name" value="Histidine kinase-like ATPase, C-terminal domain"/>
    <property type="match status" value="1"/>
</dbReference>
<dbReference type="InterPro" id="IPR004358">
    <property type="entry name" value="Sig_transdc_His_kin-like_C"/>
</dbReference>
<dbReference type="SMART" id="SM00388">
    <property type="entry name" value="HisKA"/>
    <property type="match status" value="1"/>
</dbReference>
<feature type="domain" description="Histidine kinase" evidence="10">
    <location>
        <begin position="89"/>
        <end position="308"/>
    </location>
</feature>
<keyword evidence="5" id="KW-0808">Transferase</keyword>
<dbReference type="STRING" id="1616788.AR543_02095"/>
<dbReference type="InterPro" id="IPR036097">
    <property type="entry name" value="HisK_dim/P_sf"/>
</dbReference>
<dbReference type="PRINTS" id="PR00344">
    <property type="entry name" value="BCTRLSENSOR"/>
</dbReference>
<dbReference type="Gene3D" id="1.10.287.130">
    <property type="match status" value="1"/>
</dbReference>
<evidence type="ECO:0000256" key="6">
    <source>
        <dbReference type="ARBA" id="ARBA00022741"/>
    </source>
</evidence>
<dbReference type="OrthoDB" id="9792991at2"/>
<evidence type="ECO:0000256" key="4">
    <source>
        <dbReference type="ARBA" id="ARBA00022553"/>
    </source>
</evidence>
<evidence type="ECO:0000256" key="2">
    <source>
        <dbReference type="ARBA" id="ARBA00004370"/>
    </source>
</evidence>
<dbReference type="GO" id="GO:0000155">
    <property type="term" value="F:phosphorelay sensor kinase activity"/>
    <property type="evidence" value="ECO:0007669"/>
    <property type="project" value="InterPro"/>
</dbReference>
<dbReference type="InterPro" id="IPR005467">
    <property type="entry name" value="His_kinase_dom"/>
</dbReference>
<evidence type="ECO:0000256" key="9">
    <source>
        <dbReference type="ARBA" id="ARBA00023012"/>
    </source>
</evidence>
<dbReference type="InterPro" id="IPR003594">
    <property type="entry name" value="HATPase_dom"/>
</dbReference>
<evidence type="ECO:0000313" key="12">
    <source>
        <dbReference type="Proteomes" id="UP000078148"/>
    </source>
</evidence>
<accession>A0A172ZBR3</accession>
<dbReference type="RefSeq" id="WP_060531416.1">
    <property type="nucleotide sequence ID" value="NZ_CP013023.1"/>
</dbReference>
<dbReference type="AlphaFoldDB" id="A0A172ZBR3"/>
<dbReference type="InterPro" id="IPR050351">
    <property type="entry name" value="BphY/WalK/GraS-like"/>
</dbReference>
<evidence type="ECO:0000256" key="7">
    <source>
        <dbReference type="ARBA" id="ARBA00022777"/>
    </source>
</evidence>
<gene>
    <name evidence="11" type="ORF">AR543_02095</name>
</gene>
<dbReference type="SMART" id="SM00387">
    <property type="entry name" value="HATPase_c"/>
    <property type="match status" value="1"/>
</dbReference>
<dbReference type="EMBL" id="CP013023">
    <property type="protein sequence ID" value="ANF94943.1"/>
    <property type="molecule type" value="Genomic_DNA"/>
</dbReference>
<comment type="catalytic activity">
    <reaction evidence="1">
        <text>ATP + protein L-histidine = ADP + protein N-phospho-L-histidine.</text>
        <dbReference type="EC" id="2.7.13.3"/>
    </reaction>
</comment>
<dbReference type="SUPFAM" id="SSF47384">
    <property type="entry name" value="Homodimeric domain of signal transducing histidine kinase"/>
    <property type="match status" value="1"/>
</dbReference>
<keyword evidence="8" id="KW-0067">ATP-binding</keyword>
<keyword evidence="4" id="KW-0597">Phosphoprotein</keyword>
<evidence type="ECO:0000256" key="1">
    <source>
        <dbReference type="ARBA" id="ARBA00000085"/>
    </source>
</evidence>
<keyword evidence="7" id="KW-0418">Kinase</keyword>
<dbReference type="GO" id="GO:0016036">
    <property type="term" value="P:cellular response to phosphate starvation"/>
    <property type="evidence" value="ECO:0007669"/>
    <property type="project" value="TreeGrafter"/>
</dbReference>
<keyword evidence="12" id="KW-1185">Reference proteome</keyword>
<evidence type="ECO:0000256" key="8">
    <source>
        <dbReference type="ARBA" id="ARBA00022840"/>
    </source>
</evidence>
<dbReference type="GO" id="GO:0005886">
    <property type="term" value="C:plasma membrane"/>
    <property type="evidence" value="ECO:0007669"/>
    <property type="project" value="TreeGrafter"/>
</dbReference>
<dbReference type="PROSITE" id="PS50109">
    <property type="entry name" value="HIS_KIN"/>
    <property type="match status" value="1"/>
</dbReference>
<dbReference type="Pfam" id="PF02518">
    <property type="entry name" value="HATPase_c"/>
    <property type="match status" value="1"/>
</dbReference>
<organism evidence="11 12">
    <name type="scientific">Paenibacillus bovis</name>
    <dbReference type="NCBI Taxonomy" id="1616788"/>
    <lineage>
        <taxon>Bacteria</taxon>
        <taxon>Bacillati</taxon>
        <taxon>Bacillota</taxon>
        <taxon>Bacilli</taxon>
        <taxon>Bacillales</taxon>
        <taxon>Paenibacillaceae</taxon>
        <taxon>Paenibacillus</taxon>
    </lineage>
</organism>
<dbReference type="GO" id="GO:0004721">
    <property type="term" value="F:phosphoprotein phosphatase activity"/>
    <property type="evidence" value="ECO:0007669"/>
    <property type="project" value="TreeGrafter"/>
</dbReference>
<dbReference type="EC" id="2.7.13.3" evidence="3"/>
<dbReference type="KEGG" id="pbv:AR543_02095"/>
<name>A0A172ZBR3_9BACL</name>
<protein>
    <recommendedName>
        <fullName evidence="3">histidine kinase</fullName>
        <ecNumber evidence="3">2.7.13.3</ecNumber>
    </recommendedName>
</protein>
<reference evidence="12" key="1">
    <citation type="submission" date="2015-10" db="EMBL/GenBank/DDBJ databases">
        <title>Genome of Paenibacillus bovis sp. nov.</title>
        <authorList>
            <person name="Wu Z."/>
            <person name="Gao C."/>
            <person name="Liu Z."/>
            <person name="Zheng H."/>
        </authorList>
    </citation>
    <scope>NUCLEOTIDE SEQUENCE [LARGE SCALE GENOMIC DNA]</scope>
    <source>
        <strain evidence="12">BD3526</strain>
    </source>
</reference>
<sequence>MTDILLVIVSVVGVALAIYIGVIHRQLQQMVQMLDRLQRDPQPAYLHIRSRISVINRLAGQLNLLRDRIYLFHNQAMQLEKTQRQVMTHIAHDLRTPLTSLSGYAEMLKNPKVIQDPELSGKYRDIIFDKARALTQLLGNFFEWTRLESGDIQIHFQQVNLTAKIEECIVQVIDQFEKWGIPPELELPAAPVLVQADPVSVERILSNLISNTIRYGHGGEGRHGIRLWAERNQAWVEVWDTGEGIPADELPLLFDRLYQASASRHSPAGSGLGLAITKKLVEKQHGQIRVESTPYVRTSFKFCLERDLGKEE</sequence>
<evidence type="ECO:0000313" key="11">
    <source>
        <dbReference type="EMBL" id="ANF94943.1"/>
    </source>
</evidence>
<keyword evidence="6" id="KW-0547">Nucleotide-binding</keyword>